<evidence type="ECO:0000256" key="3">
    <source>
        <dbReference type="ARBA" id="ARBA00022448"/>
    </source>
</evidence>
<evidence type="ECO:0000259" key="8">
    <source>
        <dbReference type="Pfam" id="PF02108"/>
    </source>
</evidence>
<dbReference type="KEGG" id="rhom:FRIFI_0714"/>
<keyword evidence="7" id="KW-0175">Coiled coil</keyword>
<evidence type="ECO:0000256" key="7">
    <source>
        <dbReference type="SAM" id="Coils"/>
    </source>
</evidence>
<keyword evidence="9" id="KW-0282">Flagellum</keyword>
<keyword evidence="9" id="KW-0969">Cilium</keyword>
<dbReference type="GO" id="GO:0005829">
    <property type="term" value="C:cytosol"/>
    <property type="evidence" value="ECO:0007669"/>
    <property type="project" value="TreeGrafter"/>
</dbReference>
<dbReference type="InterPro" id="IPR051472">
    <property type="entry name" value="T3SS_Stator/FliH"/>
</dbReference>
<dbReference type="GO" id="GO:0015031">
    <property type="term" value="P:protein transport"/>
    <property type="evidence" value="ECO:0007669"/>
    <property type="project" value="UniProtKB-KW"/>
</dbReference>
<accession>A0A2P2BPG8</accession>
<dbReference type="InterPro" id="IPR018035">
    <property type="entry name" value="Flagellar_FliH/T3SS_HrpE"/>
</dbReference>
<keyword evidence="6" id="KW-1006">Bacterial flagellum protein export</keyword>
<dbReference type="PANTHER" id="PTHR34982">
    <property type="entry name" value="YOP PROTEINS TRANSLOCATION PROTEIN L"/>
    <property type="match status" value="1"/>
</dbReference>
<keyword evidence="10" id="KW-1185">Reference proteome</keyword>
<keyword evidence="9" id="KW-0966">Cell projection</keyword>
<dbReference type="Pfam" id="PF02108">
    <property type="entry name" value="FliH"/>
    <property type="match status" value="1"/>
</dbReference>
<dbReference type="Gene3D" id="1.20.5.2950">
    <property type="match status" value="1"/>
</dbReference>
<reference evidence="9 10" key="1">
    <citation type="submission" date="2014-09" db="EMBL/GenBank/DDBJ databases">
        <authorList>
            <person name="Hornung B.V."/>
        </authorList>
    </citation>
    <scope>NUCLEOTIDE SEQUENCE [LARGE SCALE GENOMIC DNA]</scope>
    <source>
        <strain evidence="9 10">FRIFI</strain>
    </source>
</reference>
<comment type="function">
    <text evidence="1">Needed for flagellar regrowth and assembly.</text>
</comment>
<dbReference type="AlphaFoldDB" id="A0A2P2BPG8"/>
<feature type="coiled-coil region" evidence="7">
    <location>
        <begin position="30"/>
        <end position="140"/>
    </location>
</feature>
<evidence type="ECO:0000256" key="5">
    <source>
        <dbReference type="ARBA" id="ARBA00022927"/>
    </source>
</evidence>
<evidence type="ECO:0000256" key="1">
    <source>
        <dbReference type="ARBA" id="ARBA00003041"/>
    </source>
</evidence>
<dbReference type="Proteomes" id="UP000245695">
    <property type="component" value="Chromosome 1"/>
</dbReference>
<comment type="similarity">
    <text evidence="2">Belongs to the FliH family.</text>
</comment>
<dbReference type="GO" id="GO:0044781">
    <property type="term" value="P:bacterial-type flagellum organization"/>
    <property type="evidence" value="ECO:0007669"/>
    <property type="project" value="UniProtKB-KW"/>
</dbReference>
<evidence type="ECO:0000313" key="9">
    <source>
        <dbReference type="EMBL" id="CEI72259.1"/>
    </source>
</evidence>
<keyword evidence="4" id="KW-1005">Bacterial flagellum biogenesis</keyword>
<proteinExistence type="inferred from homology"/>
<evidence type="ECO:0000256" key="2">
    <source>
        <dbReference type="ARBA" id="ARBA00006602"/>
    </source>
</evidence>
<protein>
    <submittedName>
        <fullName evidence="9">Flagellar assembly protein</fullName>
    </submittedName>
</protein>
<name>A0A2P2BPG8_9FIRM</name>
<organism evidence="9 10">
    <name type="scientific">Romboutsia hominis</name>
    <dbReference type="NCBI Taxonomy" id="1507512"/>
    <lineage>
        <taxon>Bacteria</taxon>
        <taxon>Bacillati</taxon>
        <taxon>Bacillota</taxon>
        <taxon>Clostridia</taxon>
        <taxon>Peptostreptococcales</taxon>
        <taxon>Peptostreptococcaceae</taxon>
        <taxon>Romboutsia</taxon>
    </lineage>
</organism>
<sequence>MSLSCSNIIKAKNVNLKGVKTINNLSQIESEEERKLREDLEKKLSEKKEEINIKLQEAQKEYDDIIDKAKAEASQIIEESKLERENIEKKAYEEGYNQGLKNGYEDGYKESYEENIEKAKKESEEIVNNASKLLIQAKDKVAEYMNLNKEEILKISISIAQQVLRDEFKSESSMNTLLTKIIEEYELKENIVIKVNPLYKDSLNNEILSLKECNKLKGDVFVLEDESIDIGNAIIENIKGRIIVGVDAVIDKVKEELL</sequence>
<keyword evidence="3" id="KW-0813">Transport</keyword>
<feature type="domain" description="Flagellar assembly protein FliH/Type III secretion system HrpE" evidence="8">
    <location>
        <begin position="126"/>
        <end position="242"/>
    </location>
</feature>
<evidence type="ECO:0000313" key="10">
    <source>
        <dbReference type="Proteomes" id="UP000245695"/>
    </source>
</evidence>
<evidence type="ECO:0000256" key="4">
    <source>
        <dbReference type="ARBA" id="ARBA00022795"/>
    </source>
</evidence>
<gene>
    <name evidence="9" type="ORF">FRIFI_0714</name>
</gene>
<dbReference type="PANTHER" id="PTHR34982:SF1">
    <property type="entry name" value="FLAGELLAR ASSEMBLY PROTEIN FLIH"/>
    <property type="match status" value="1"/>
</dbReference>
<dbReference type="EMBL" id="LN650648">
    <property type="protein sequence ID" value="CEI72259.1"/>
    <property type="molecule type" value="Genomic_DNA"/>
</dbReference>
<keyword evidence="5" id="KW-0653">Protein transport</keyword>
<evidence type="ECO:0000256" key="6">
    <source>
        <dbReference type="ARBA" id="ARBA00023225"/>
    </source>
</evidence>